<evidence type="ECO:0000256" key="2">
    <source>
        <dbReference type="SAM" id="SignalP"/>
    </source>
</evidence>
<dbReference type="RefSeq" id="WP_128420095.1">
    <property type="nucleotide sequence ID" value="NZ_CP049017.1"/>
</dbReference>
<name>A0A2S6ZFY3_9XANT</name>
<feature type="compositionally biased region" description="Low complexity" evidence="1">
    <location>
        <begin position="318"/>
        <end position="327"/>
    </location>
</feature>
<evidence type="ECO:0000256" key="1">
    <source>
        <dbReference type="SAM" id="MobiDB-lite"/>
    </source>
</evidence>
<keyword evidence="2" id="KW-0732">Signal</keyword>
<accession>A0A2S6ZFY3</accession>
<dbReference type="GO" id="GO:0006508">
    <property type="term" value="P:proteolysis"/>
    <property type="evidence" value="ECO:0007669"/>
    <property type="project" value="InterPro"/>
</dbReference>
<comment type="caution">
    <text evidence="3">The sequence shown here is derived from an EMBL/GenBank/DDBJ whole genome shotgun (WGS) entry which is preliminary data.</text>
</comment>
<organism evidence="3 4">
    <name type="scientific">Xanthomonas theicola</name>
    <dbReference type="NCBI Taxonomy" id="56464"/>
    <lineage>
        <taxon>Bacteria</taxon>
        <taxon>Pseudomonadati</taxon>
        <taxon>Pseudomonadota</taxon>
        <taxon>Gammaproteobacteria</taxon>
        <taxon>Lysobacterales</taxon>
        <taxon>Lysobacteraceae</taxon>
        <taxon>Xanthomonas</taxon>
    </lineage>
</organism>
<dbReference type="Pfam" id="PF01650">
    <property type="entry name" value="Peptidase_C13"/>
    <property type="match status" value="1"/>
</dbReference>
<evidence type="ECO:0000313" key="4">
    <source>
        <dbReference type="Proteomes" id="UP000239898"/>
    </source>
</evidence>
<dbReference type="InterPro" id="IPR001096">
    <property type="entry name" value="Peptidase_C13"/>
</dbReference>
<feature type="compositionally biased region" description="Low complexity" evidence="1">
    <location>
        <begin position="350"/>
        <end position="374"/>
    </location>
</feature>
<dbReference type="Proteomes" id="UP000239898">
    <property type="component" value="Unassembled WGS sequence"/>
</dbReference>
<proteinExistence type="predicted"/>
<dbReference type="EMBL" id="MIGX01000033">
    <property type="protein sequence ID" value="PPT91174.1"/>
    <property type="molecule type" value="Genomic_DNA"/>
</dbReference>
<evidence type="ECO:0000313" key="3">
    <source>
        <dbReference type="EMBL" id="PPT91174.1"/>
    </source>
</evidence>
<reference evidence="3 4" key="1">
    <citation type="submission" date="2016-08" db="EMBL/GenBank/DDBJ databases">
        <title>Evolution of the type three secretion system and type three effector repertoires in Xanthomonas.</title>
        <authorList>
            <person name="Merda D."/>
            <person name="Briand M."/>
            <person name="Bosis E."/>
            <person name="Rousseau C."/>
            <person name="Portier P."/>
            <person name="Jacques M.-A."/>
            <person name="Fischer-Le Saux M."/>
        </authorList>
    </citation>
    <scope>NUCLEOTIDE SEQUENCE [LARGE SCALE GENOMIC DNA]</scope>
    <source>
        <strain evidence="3 4">CFBP 4691</strain>
    </source>
</reference>
<dbReference type="OrthoDB" id="345222at2"/>
<dbReference type="AlphaFoldDB" id="A0A2S6ZFY3"/>
<protein>
    <submittedName>
        <fullName evidence="3">Peptidase C13</fullName>
    </submittedName>
</protein>
<gene>
    <name evidence="3" type="ORF">XthCFBP4691_08965</name>
</gene>
<feature type="region of interest" description="Disordered" evidence="1">
    <location>
        <begin position="304"/>
        <end position="374"/>
    </location>
</feature>
<dbReference type="Gene3D" id="3.40.50.1460">
    <property type="match status" value="1"/>
</dbReference>
<sequence length="374" mass="39789">MKWFLRRIGVVHRRLALALLLALLLPACHPNAGAAQAPTAAQTPVDPRDQAQLHKALAALRPQRPGVTDLYVVGFAGDASEDVFRNETLYLRQLFAQRFDAAGRIVTLINHADNLGAHAYAPQASYDNLADTLQRIGKLMDRREDALLLFLTSHGTEQHELYVQFGPGEDADYDAITPADLRRLLDDAGIGNRVIVLSACYSGGFVPALKSPDTLVITAARRDRPSFGCGNTASATYFGRAWLIDALARTSDFVESYRLAAAEIAAREQAEGEAPSYPQLYVGARIAPLLQRWRAQLQPVAAPAYPYPEPETGHDTDTAAPPDAAGDGKAKAKPRTAPGPDAADGTEPVAAASAHAASPARAAATASATPSSSP</sequence>
<feature type="signal peptide" evidence="2">
    <location>
        <begin position="1"/>
        <end position="34"/>
    </location>
</feature>
<feature type="chain" id="PRO_5015590405" evidence="2">
    <location>
        <begin position="35"/>
        <end position="374"/>
    </location>
</feature>
<keyword evidence="4" id="KW-1185">Reference proteome</keyword>
<dbReference type="GO" id="GO:0008233">
    <property type="term" value="F:peptidase activity"/>
    <property type="evidence" value="ECO:0007669"/>
    <property type="project" value="InterPro"/>
</dbReference>